<evidence type="ECO:0000313" key="3">
    <source>
        <dbReference type="Proteomes" id="UP000316726"/>
    </source>
</evidence>
<dbReference type="AlphaFoldDB" id="A0A5B8MIG6"/>
<dbReference type="EMBL" id="CP031036">
    <property type="protein sequence ID" value="QDZ20179.1"/>
    <property type="molecule type" value="Genomic_DNA"/>
</dbReference>
<evidence type="ECO:0000256" key="1">
    <source>
        <dbReference type="ARBA" id="ARBA00010098"/>
    </source>
</evidence>
<accession>A0A5B8MIG6</accession>
<protein>
    <submittedName>
        <fullName evidence="2">RNA polymerase I-specific transcription initiation factor</fullName>
    </submittedName>
</protein>
<reference evidence="2 3" key="1">
    <citation type="submission" date="2018-07" db="EMBL/GenBank/DDBJ databases">
        <title>The complete nuclear genome of the prasinophyte Chloropicon primus (CCMP1205).</title>
        <authorList>
            <person name="Pombert J.-F."/>
            <person name="Otis C."/>
            <person name="Turmel M."/>
            <person name="Lemieux C."/>
        </authorList>
    </citation>
    <scope>NUCLEOTIDE SEQUENCE [LARGE SCALE GENOMIC DNA]</scope>
    <source>
        <strain evidence="2 3">CCMP1205</strain>
    </source>
</reference>
<organism evidence="2 3">
    <name type="scientific">Chloropicon primus</name>
    <dbReference type="NCBI Taxonomy" id="1764295"/>
    <lineage>
        <taxon>Eukaryota</taxon>
        <taxon>Viridiplantae</taxon>
        <taxon>Chlorophyta</taxon>
        <taxon>Chloropicophyceae</taxon>
        <taxon>Chloropicales</taxon>
        <taxon>Chloropicaceae</taxon>
        <taxon>Chloropicon</taxon>
    </lineage>
</organism>
<dbReference type="PANTHER" id="PTHR12790:SF0">
    <property type="entry name" value="RNA POLYMERASE I-SPECIFIC TRANSCRIPTION INITIATION FACTOR RRN3-RELATED"/>
    <property type="match status" value="1"/>
</dbReference>
<dbReference type="GO" id="GO:0006361">
    <property type="term" value="P:transcription initiation at RNA polymerase I promoter"/>
    <property type="evidence" value="ECO:0007669"/>
    <property type="project" value="InterPro"/>
</dbReference>
<sequence length="689" mass="76141">MTEDAYRRDEAYRHVSAAVRDPTGAGAAAYAELLATLDRARATLANAPLVEEENTEADLELKVVLDSVGSNVSLLTRESHYNLIERLFDGVTMGRGLSPWFLEQNSRRSLLDLLTNLVVSGSLANTALDFLVRSFCPPLGLRQWSGTAATEVRRRRQGAILADLKTTVQACLRMAPTLYEEVVQQVLSKWPHKYMDLLRSESYFRIAFWLARGPARHAADRIVSCAVNALVELDVETKWEGVGDLAQLEDFPTPEKAQKRDVGDFEELDEADMFEYGTVQEVAGSSLARSGQKKAAETVVDADSNLEKLDALVQIGLEYLKEVHDEGSGAAVHEALMGCFQRSIFPVHNTRLTQFLVFYSWSRQQSCKKMIVFLSGVFRAAGHPDEARARAVMYLGSFVAHAESLPFALSCEVMSVIADWCAQFCQHSVKGDAGTAVAEPSGFATFFYAFQALLYSFTYVSSSAREVVQWSFLSKLCNSCLVQICYHWSNPLAKCSTSVVEDFLQQVTRLKLIDRETVSKLRQLHGDATVESDQHFPFRCGNLKLCGPFIVLHGAYRSQPMKPVGSHDHLFADIDHHFKVGSMGQRSDTHFSQSPSNGFPGSYLSEEDDFMQYNGASTAREAWFAGNQRPIPIGMKAQELFAGFGASPGGHGGSLFSGSMSTSPDMSMSLSASLNENKGFVKHFASYKK</sequence>
<dbReference type="InterPro" id="IPR007991">
    <property type="entry name" value="RNA_pol_I_trans_ini_fac_RRN3"/>
</dbReference>
<evidence type="ECO:0000313" key="2">
    <source>
        <dbReference type="EMBL" id="QDZ20179.1"/>
    </source>
</evidence>
<comment type="similarity">
    <text evidence="1">Belongs to the RRN3 family.</text>
</comment>
<gene>
    <name evidence="2" type="ORF">A3770_03p26970</name>
</gene>
<name>A0A5B8MIG6_9CHLO</name>
<dbReference type="GO" id="GO:0005634">
    <property type="term" value="C:nucleus"/>
    <property type="evidence" value="ECO:0007669"/>
    <property type="project" value="TreeGrafter"/>
</dbReference>
<keyword evidence="2" id="KW-0648">Protein biosynthesis</keyword>
<dbReference type="GO" id="GO:0001181">
    <property type="term" value="F:RNA polymerase I general transcription initiation factor activity"/>
    <property type="evidence" value="ECO:0007669"/>
    <property type="project" value="InterPro"/>
</dbReference>
<dbReference type="STRING" id="1764295.A0A5B8MIG6"/>
<dbReference type="GO" id="GO:0003743">
    <property type="term" value="F:translation initiation factor activity"/>
    <property type="evidence" value="ECO:0007669"/>
    <property type="project" value="UniProtKB-KW"/>
</dbReference>
<proteinExistence type="inferred from homology"/>
<dbReference type="Proteomes" id="UP000316726">
    <property type="component" value="Chromosome 3"/>
</dbReference>
<dbReference type="OrthoDB" id="26970at2759"/>
<dbReference type="GO" id="GO:0001042">
    <property type="term" value="F:RNA polymerase I core binding"/>
    <property type="evidence" value="ECO:0007669"/>
    <property type="project" value="TreeGrafter"/>
</dbReference>
<keyword evidence="2" id="KW-0396">Initiation factor</keyword>
<dbReference type="Pfam" id="PF05327">
    <property type="entry name" value="RRN3"/>
    <property type="match status" value="1"/>
</dbReference>
<dbReference type="PANTHER" id="PTHR12790">
    <property type="entry name" value="TRANSCRIPTION INITIATION FACTOR IA RRN3"/>
    <property type="match status" value="1"/>
</dbReference>
<keyword evidence="3" id="KW-1185">Reference proteome</keyword>